<reference evidence="2" key="2">
    <citation type="submission" date="2022-01" db="EMBL/GenBank/DDBJ databases">
        <authorList>
            <person name="Yamashiro T."/>
            <person name="Shiraishi A."/>
            <person name="Satake H."/>
            <person name="Nakayama K."/>
        </authorList>
    </citation>
    <scope>NUCLEOTIDE SEQUENCE</scope>
</reference>
<organism evidence="2 3">
    <name type="scientific">Tanacetum coccineum</name>
    <dbReference type="NCBI Taxonomy" id="301880"/>
    <lineage>
        <taxon>Eukaryota</taxon>
        <taxon>Viridiplantae</taxon>
        <taxon>Streptophyta</taxon>
        <taxon>Embryophyta</taxon>
        <taxon>Tracheophyta</taxon>
        <taxon>Spermatophyta</taxon>
        <taxon>Magnoliopsida</taxon>
        <taxon>eudicotyledons</taxon>
        <taxon>Gunneridae</taxon>
        <taxon>Pentapetalae</taxon>
        <taxon>asterids</taxon>
        <taxon>campanulids</taxon>
        <taxon>Asterales</taxon>
        <taxon>Asteraceae</taxon>
        <taxon>Asteroideae</taxon>
        <taxon>Anthemideae</taxon>
        <taxon>Anthemidinae</taxon>
        <taxon>Tanacetum</taxon>
    </lineage>
</organism>
<keyword evidence="3" id="KW-1185">Reference proteome</keyword>
<comment type="caution">
    <text evidence="2">The sequence shown here is derived from an EMBL/GenBank/DDBJ whole genome shotgun (WGS) entry which is preliminary data.</text>
</comment>
<evidence type="ECO:0000256" key="1">
    <source>
        <dbReference type="SAM" id="Coils"/>
    </source>
</evidence>
<dbReference type="EMBL" id="BQNB010010743">
    <property type="protein sequence ID" value="GJS81381.1"/>
    <property type="molecule type" value="Genomic_DNA"/>
</dbReference>
<sequence>MLFAEEQKVGAMLNEEQPDFLADRLEENDDYDDLQLHTIANFKADHVDAYDSDCDDQATTSAIFMASLSSAGSFNDDTVAPTYDSDILSEVRHYDTYHDDVLNSDVQETKYNEHFISHDDSCVKLTSDSNVISYDECMVTIQDETDHYVPPPVHNKDMMLSVIDQIKSQVDHYNKVNQKAKSVNESLTNVLEKCKERVKTLEKE</sequence>
<evidence type="ECO:0000313" key="3">
    <source>
        <dbReference type="Proteomes" id="UP001151760"/>
    </source>
</evidence>
<name>A0ABQ4YV17_9ASTR</name>
<protein>
    <submittedName>
        <fullName evidence="2">Uncharacterized protein</fullName>
    </submittedName>
</protein>
<gene>
    <name evidence="2" type="ORF">Tco_0747922</name>
</gene>
<reference evidence="2" key="1">
    <citation type="journal article" date="2022" name="Int. J. Mol. Sci.">
        <title>Draft Genome of Tanacetum Coccineum: Genomic Comparison of Closely Related Tanacetum-Family Plants.</title>
        <authorList>
            <person name="Yamashiro T."/>
            <person name="Shiraishi A."/>
            <person name="Nakayama K."/>
            <person name="Satake H."/>
        </authorList>
    </citation>
    <scope>NUCLEOTIDE SEQUENCE</scope>
</reference>
<dbReference type="Proteomes" id="UP001151760">
    <property type="component" value="Unassembled WGS sequence"/>
</dbReference>
<evidence type="ECO:0000313" key="2">
    <source>
        <dbReference type="EMBL" id="GJS81381.1"/>
    </source>
</evidence>
<keyword evidence="1" id="KW-0175">Coiled coil</keyword>
<proteinExistence type="predicted"/>
<feature type="coiled-coil region" evidence="1">
    <location>
        <begin position="177"/>
        <end position="204"/>
    </location>
</feature>
<accession>A0ABQ4YV17</accession>